<feature type="site" description="Contributes to redox potential value" evidence="8">
    <location>
        <position position="32"/>
    </location>
</feature>
<dbReference type="GO" id="GO:0045454">
    <property type="term" value="P:cell redox homeostasis"/>
    <property type="evidence" value="ECO:0007669"/>
    <property type="project" value="TreeGrafter"/>
</dbReference>
<feature type="domain" description="Thioredoxin" evidence="10">
    <location>
        <begin position="1"/>
        <end position="106"/>
    </location>
</feature>
<feature type="site" description="Contributes to redox potential value" evidence="8">
    <location>
        <position position="31"/>
    </location>
</feature>
<dbReference type="Pfam" id="PF00085">
    <property type="entry name" value="Thioredoxin"/>
    <property type="match status" value="1"/>
</dbReference>
<feature type="active site" description="Nucleophile" evidence="8">
    <location>
        <position position="33"/>
    </location>
</feature>
<dbReference type="InterPro" id="IPR017937">
    <property type="entry name" value="Thioredoxin_CS"/>
</dbReference>
<dbReference type="PRINTS" id="PR00421">
    <property type="entry name" value="THIOREDOXIN"/>
</dbReference>
<dbReference type="InterPro" id="IPR005746">
    <property type="entry name" value="Thioredoxin"/>
</dbReference>
<gene>
    <name evidence="11" type="ORF">A2660_01755</name>
</gene>
<evidence type="ECO:0000256" key="8">
    <source>
        <dbReference type="PIRSR" id="PIRSR000077-1"/>
    </source>
</evidence>
<dbReference type="PIRSF" id="PIRSF000077">
    <property type="entry name" value="Thioredoxin"/>
    <property type="match status" value="1"/>
</dbReference>
<keyword evidence="4 9" id="KW-1015">Disulfide bond</keyword>
<sequence>MEITLTDANFEQTVLKSDKPFLVDFWAEWCGPCKMVSPAVTQLATDLKDHLMVGKMNVDENPKTTQSYQILSIPSLKVFQNGKIIGEMVGAAPKPVIEKKLKTILGLS</sequence>
<evidence type="ECO:0000256" key="1">
    <source>
        <dbReference type="ARBA" id="ARBA00008987"/>
    </source>
</evidence>
<evidence type="ECO:0000313" key="11">
    <source>
        <dbReference type="EMBL" id="OGE80399.1"/>
    </source>
</evidence>
<evidence type="ECO:0000259" key="10">
    <source>
        <dbReference type="PROSITE" id="PS51352"/>
    </source>
</evidence>
<evidence type="ECO:0000256" key="6">
    <source>
        <dbReference type="NCBIfam" id="TIGR01068"/>
    </source>
</evidence>
<evidence type="ECO:0000256" key="3">
    <source>
        <dbReference type="ARBA" id="ARBA00022982"/>
    </source>
</evidence>
<keyword evidence="5 9" id="KW-0676">Redox-active center</keyword>
<dbReference type="Proteomes" id="UP000176233">
    <property type="component" value="Unassembled WGS sequence"/>
</dbReference>
<evidence type="ECO:0000256" key="2">
    <source>
        <dbReference type="ARBA" id="ARBA00022448"/>
    </source>
</evidence>
<keyword evidence="3" id="KW-0249">Electron transport</keyword>
<feature type="disulfide bond" description="Redox-active" evidence="9">
    <location>
        <begin position="30"/>
        <end position="33"/>
    </location>
</feature>
<dbReference type="PANTHER" id="PTHR45663:SF11">
    <property type="entry name" value="GEO12009P1"/>
    <property type="match status" value="1"/>
</dbReference>
<dbReference type="NCBIfam" id="TIGR01068">
    <property type="entry name" value="thioredoxin"/>
    <property type="match status" value="1"/>
</dbReference>
<dbReference type="GO" id="GO:0005829">
    <property type="term" value="C:cytosol"/>
    <property type="evidence" value="ECO:0007669"/>
    <property type="project" value="TreeGrafter"/>
</dbReference>
<dbReference type="FunFam" id="3.40.30.10:FF:000001">
    <property type="entry name" value="Thioredoxin"/>
    <property type="match status" value="1"/>
</dbReference>
<dbReference type="SUPFAM" id="SSF52833">
    <property type="entry name" value="Thioredoxin-like"/>
    <property type="match status" value="1"/>
</dbReference>
<proteinExistence type="inferred from homology"/>
<evidence type="ECO:0000256" key="4">
    <source>
        <dbReference type="ARBA" id="ARBA00023157"/>
    </source>
</evidence>
<name>A0A1F5NRV2_9BACT</name>
<dbReference type="AlphaFoldDB" id="A0A1F5NRV2"/>
<dbReference type="InterPro" id="IPR036249">
    <property type="entry name" value="Thioredoxin-like_sf"/>
</dbReference>
<reference evidence="11 12" key="1">
    <citation type="journal article" date="2016" name="Nat. Commun.">
        <title>Thousands of microbial genomes shed light on interconnected biogeochemical processes in an aquifer system.</title>
        <authorList>
            <person name="Anantharaman K."/>
            <person name="Brown C.T."/>
            <person name="Hug L.A."/>
            <person name="Sharon I."/>
            <person name="Castelle C.J."/>
            <person name="Probst A.J."/>
            <person name="Thomas B.C."/>
            <person name="Singh A."/>
            <person name="Wilkins M.J."/>
            <person name="Karaoz U."/>
            <person name="Brodie E.L."/>
            <person name="Williams K.H."/>
            <person name="Hubbard S.S."/>
            <person name="Banfield J.F."/>
        </authorList>
    </citation>
    <scope>NUCLEOTIDE SEQUENCE [LARGE SCALE GENOMIC DNA]</scope>
</reference>
<dbReference type="EMBL" id="MFEJ01000013">
    <property type="protein sequence ID" value="OGE80399.1"/>
    <property type="molecule type" value="Genomic_DNA"/>
</dbReference>
<protein>
    <recommendedName>
        <fullName evidence="6 7">Thioredoxin</fullName>
    </recommendedName>
</protein>
<dbReference type="PROSITE" id="PS00194">
    <property type="entry name" value="THIOREDOXIN_1"/>
    <property type="match status" value="1"/>
</dbReference>
<evidence type="ECO:0000256" key="7">
    <source>
        <dbReference type="PIRNR" id="PIRNR000077"/>
    </source>
</evidence>
<dbReference type="PANTHER" id="PTHR45663">
    <property type="entry name" value="GEO12009P1"/>
    <property type="match status" value="1"/>
</dbReference>
<dbReference type="Gene3D" id="3.40.30.10">
    <property type="entry name" value="Glutaredoxin"/>
    <property type="match status" value="1"/>
</dbReference>
<dbReference type="GO" id="GO:0015035">
    <property type="term" value="F:protein-disulfide reductase activity"/>
    <property type="evidence" value="ECO:0007669"/>
    <property type="project" value="UniProtKB-UniRule"/>
</dbReference>
<feature type="site" description="Deprotonates C-terminal active site Cys" evidence="8">
    <location>
        <position position="24"/>
    </location>
</feature>
<comment type="similarity">
    <text evidence="1 7">Belongs to the thioredoxin family.</text>
</comment>
<dbReference type="InterPro" id="IPR013766">
    <property type="entry name" value="Thioredoxin_domain"/>
</dbReference>
<evidence type="ECO:0000256" key="5">
    <source>
        <dbReference type="ARBA" id="ARBA00023284"/>
    </source>
</evidence>
<keyword evidence="2" id="KW-0813">Transport</keyword>
<organism evidence="11 12">
    <name type="scientific">Candidatus Doudnabacteria bacterium RIFCSPHIGHO2_01_FULL_45_18</name>
    <dbReference type="NCBI Taxonomy" id="1817823"/>
    <lineage>
        <taxon>Bacteria</taxon>
        <taxon>Candidatus Doudnaibacteriota</taxon>
    </lineage>
</organism>
<dbReference type="PROSITE" id="PS51352">
    <property type="entry name" value="THIOREDOXIN_2"/>
    <property type="match status" value="1"/>
</dbReference>
<evidence type="ECO:0000256" key="9">
    <source>
        <dbReference type="PIRSR" id="PIRSR000077-4"/>
    </source>
</evidence>
<feature type="active site" description="Nucleophile" evidence="8">
    <location>
        <position position="30"/>
    </location>
</feature>
<evidence type="ECO:0000313" key="12">
    <source>
        <dbReference type="Proteomes" id="UP000176233"/>
    </source>
</evidence>
<comment type="caution">
    <text evidence="11">The sequence shown here is derived from an EMBL/GenBank/DDBJ whole genome shotgun (WGS) entry which is preliminary data.</text>
</comment>
<dbReference type="CDD" id="cd02947">
    <property type="entry name" value="TRX_family"/>
    <property type="match status" value="1"/>
</dbReference>
<accession>A0A1F5NRV2</accession>